<dbReference type="Proteomes" id="UP000238356">
    <property type="component" value="Unassembled WGS sequence"/>
</dbReference>
<keyword evidence="3" id="KW-1133">Transmembrane helix</keyword>
<name>A0A2S6A1Y8_9NOCA</name>
<comment type="caution">
    <text evidence="4">The sequence shown here is derived from an EMBL/GenBank/DDBJ whole genome shotgun (WGS) entry which is preliminary data.</text>
</comment>
<dbReference type="GO" id="GO:0016020">
    <property type="term" value="C:membrane"/>
    <property type="evidence" value="ECO:0007669"/>
    <property type="project" value="UniProtKB-SubCell"/>
</dbReference>
<evidence type="ECO:0000256" key="1">
    <source>
        <dbReference type="ARBA" id="ARBA00004370"/>
    </source>
</evidence>
<organism evidence="4 5">
    <name type="scientific">Nocardia nova</name>
    <dbReference type="NCBI Taxonomy" id="37330"/>
    <lineage>
        <taxon>Bacteria</taxon>
        <taxon>Bacillati</taxon>
        <taxon>Actinomycetota</taxon>
        <taxon>Actinomycetes</taxon>
        <taxon>Mycobacteriales</taxon>
        <taxon>Nocardiaceae</taxon>
        <taxon>Nocardia</taxon>
    </lineage>
</organism>
<evidence type="ECO:0000256" key="3">
    <source>
        <dbReference type="SAM" id="Phobius"/>
    </source>
</evidence>
<comment type="subcellular location">
    <subcellularLocation>
        <location evidence="1">Membrane</location>
    </subcellularLocation>
</comment>
<keyword evidence="3" id="KW-0812">Transmembrane</keyword>
<evidence type="ECO:0008006" key="6">
    <source>
        <dbReference type="Google" id="ProtNLM"/>
    </source>
</evidence>
<protein>
    <recommendedName>
        <fullName evidence="6">Mammalian cell entry protein</fullName>
    </recommendedName>
</protein>
<dbReference type="PANTHER" id="PTHR37042:SF4">
    <property type="entry name" value="OUTER MEMBRANE PROTEIN RV1973"/>
    <property type="match status" value="1"/>
</dbReference>
<proteinExistence type="predicted"/>
<reference evidence="4 5" key="1">
    <citation type="submission" date="2018-02" db="EMBL/GenBank/DDBJ databases">
        <title>8 Nocardia nova and 1 Nocardia cyriacigeorgica strain used for evolution to TMP-SMX.</title>
        <authorList>
            <person name="Mehta H."/>
            <person name="Weng J."/>
            <person name="Shamoo Y."/>
        </authorList>
    </citation>
    <scope>NUCLEOTIDE SEQUENCE [LARGE SCALE GENOMIC DNA]</scope>
    <source>
        <strain evidence="4 5">BAA2227</strain>
    </source>
</reference>
<evidence type="ECO:0000313" key="4">
    <source>
        <dbReference type="EMBL" id="PPJ25556.1"/>
    </source>
</evidence>
<gene>
    <name evidence="4" type="ORF">C5F51_22195</name>
</gene>
<evidence type="ECO:0000256" key="2">
    <source>
        <dbReference type="ARBA" id="ARBA00023136"/>
    </source>
</evidence>
<keyword evidence="5" id="KW-1185">Reference proteome</keyword>
<evidence type="ECO:0000313" key="5">
    <source>
        <dbReference type="Proteomes" id="UP000238356"/>
    </source>
</evidence>
<dbReference type="PANTHER" id="PTHR37042">
    <property type="entry name" value="OUTER MEMBRANE PROTEIN RV1973"/>
    <property type="match status" value="1"/>
</dbReference>
<sequence>MTDPGADTVEQRTCTTKSGWRFAVTAIALSVLVVAIIGLTVAATLMQFHMRATDSDTDRDAEVVATARRMVTDLTTLNQGGVDGSIKRILDETTGSFRDQFSHQADSFRQVVAKGGVDSTAQVTEAGLVDADDDHAQVLVASTSTVKNTDAPNGQQRLYRMKVSLQHVGATWLISDVEFVS</sequence>
<keyword evidence="2 3" id="KW-0472">Membrane</keyword>
<dbReference type="EMBL" id="PSZD01000015">
    <property type="protein sequence ID" value="PPJ25556.1"/>
    <property type="molecule type" value="Genomic_DNA"/>
</dbReference>
<dbReference type="AlphaFoldDB" id="A0A2S6A1Y8"/>
<feature type="transmembrane region" description="Helical" evidence="3">
    <location>
        <begin position="20"/>
        <end position="45"/>
    </location>
</feature>
<accession>A0A2S6A1Y8</accession>